<evidence type="ECO:0000259" key="1">
    <source>
        <dbReference type="Pfam" id="PF08268"/>
    </source>
</evidence>
<gene>
    <name evidence="2" type="ORF">LVIROSA_LOCUS33479</name>
</gene>
<dbReference type="InterPro" id="IPR013187">
    <property type="entry name" value="F-box-assoc_dom_typ3"/>
</dbReference>
<dbReference type="Pfam" id="PF08268">
    <property type="entry name" value="FBA_3"/>
    <property type="match status" value="1"/>
</dbReference>
<name>A0AAU9PCH9_9ASTR</name>
<evidence type="ECO:0000313" key="3">
    <source>
        <dbReference type="Proteomes" id="UP001157418"/>
    </source>
</evidence>
<dbReference type="AlphaFoldDB" id="A0AAU9PCH9"/>
<sequence length="190" mass="21719">MCLYRFPERHSICSISVTPGSQFRVLFSPLQCRTFKGQPSPPTLSNNICLYHMKNRWMRKSIVVAAPNLPFVGFGVCPVTNDPKIVSVTQSSWDESEVMVYTLSSGKWRSLTSNLPTQPLHDWLSVVVTDRFVYWCVELPNQNMIMSFDVINESFESIDLPDSLATRDLGDLYISKVRESCFASIQRRQL</sequence>
<accession>A0AAU9PCH9</accession>
<feature type="domain" description="F-box associated beta-propeller type 3" evidence="1">
    <location>
        <begin position="74"/>
        <end position="164"/>
    </location>
</feature>
<dbReference type="NCBIfam" id="TIGR01640">
    <property type="entry name" value="F_box_assoc_1"/>
    <property type="match status" value="1"/>
</dbReference>
<comment type="caution">
    <text evidence="2">The sequence shown here is derived from an EMBL/GenBank/DDBJ whole genome shotgun (WGS) entry which is preliminary data.</text>
</comment>
<dbReference type="Proteomes" id="UP001157418">
    <property type="component" value="Unassembled WGS sequence"/>
</dbReference>
<keyword evidence="3" id="KW-1185">Reference proteome</keyword>
<dbReference type="PANTHER" id="PTHR31672">
    <property type="entry name" value="BNACNNG10540D PROTEIN"/>
    <property type="match status" value="1"/>
</dbReference>
<reference evidence="2 3" key="1">
    <citation type="submission" date="2022-01" db="EMBL/GenBank/DDBJ databases">
        <authorList>
            <person name="Xiong W."/>
            <person name="Schranz E."/>
        </authorList>
    </citation>
    <scope>NUCLEOTIDE SEQUENCE [LARGE SCALE GENOMIC DNA]</scope>
</reference>
<dbReference type="InterPro" id="IPR017451">
    <property type="entry name" value="F-box-assoc_interact_dom"/>
</dbReference>
<protein>
    <recommendedName>
        <fullName evidence="1">F-box associated beta-propeller type 3 domain-containing protein</fullName>
    </recommendedName>
</protein>
<evidence type="ECO:0000313" key="2">
    <source>
        <dbReference type="EMBL" id="CAH1447905.1"/>
    </source>
</evidence>
<dbReference type="SUPFAM" id="SSF50965">
    <property type="entry name" value="Galactose oxidase, central domain"/>
    <property type="match status" value="1"/>
</dbReference>
<dbReference type="PANTHER" id="PTHR31672:SF10">
    <property type="entry name" value="F-BOX DOMAIN-CONTAINING PROTEIN"/>
    <property type="match status" value="1"/>
</dbReference>
<dbReference type="InterPro" id="IPR050796">
    <property type="entry name" value="SCF_F-box_component"/>
</dbReference>
<proteinExistence type="predicted"/>
<dbReference type="InterPro" id="IPR011043">
    <property type="entry name" value="Gal_Oxase/kelch_b-propeller"/>
</dbReference>
<organism evidence="2 3">
    <name type="scientific">Lactuca virosa</name>
    <dbReference type="NCBI Taxonomy" id="75947"/>
    <lineage>
        <taxon>Eukaryota</taxon>
        <taxon>Viridiplantae</taxon>
        <taxon>Streptophyta</taxon>
        <taxon>Embryophyta</taxon>
        <taxon>Tracheophyta</taxon>
        <taxon>Spermatophyta</taxon>
        <taxon>Magnoliopsida</taxon>
        <taxon>eudicotyledons</taxon>
        <taxon>Gunneridae</taxon>
        <taxon>Pentapetalae</taxon>
        <taxon>asterids</taxon>
        <taxon>campanulids</taxon>
        <taxon>Asterales</taxon>
        <taxon>Asteraceae</taxon>
        <taxon>Cichorioideae</taxon>
        <taxon>Cichorieae</taxon>
        <taxon>Lactucinae</taxon>
        <taxon>Lactuca</taxon>
    </lineage>
</organism>
<dbReference type="EMBL" id="CAKMRJ010005634">
    <property type="protein sequence ID" value="CAH1447905.1"/>
    <property type="molecule type" value="Genomic_DNA"/>
</dbReference>